<gene>
    <name evidence="3" type="ORF">SSP24_53740</name>
</gene>
<dbReference type="InterPro" id="IPR036890">
    <property type="entry name" value="HATPase_C_sf"/>
</dbReference>
<dbReference type="Gene3D" id="3.30.450.40">
    <property type="match status" value="1"/>
</dbReference>
<feature type="domain" description="PAS" evidence="2">
    <location>
        <begin position="1"/>
        <end position="48"/>
    </location>
</feature>
<dbReference type="InterPro" id="IPR035965">
    <property type="entry name" value="PAS-like_dom_sf"/>
</dbReference>
<dbReference type="Pfam" id="PF00989">
    <property type="entry name" value="PAS"/>
    <property type="match status" value="1"/>
</dbReference>
<dbReference type="CDD" id="cd16936">
    <property type="entry name" value="HATPase_RsbW-like"/>
    <property type="match status" value="1"/>
</dbReference>
<dbReference type="SUPFAM" id="SSF55785">
    <property type="entry name" value="PYP-like sensor domain (PAS domain)"/>
    <property type="match status" value="2"/>
</dbReference>
<dbReference type="RefSeq" id="WP_167529713.1">
    <property type="nucleotide sequence ID" value="NZ_BJND01000042.1"/>
</dbReference>
<dbReference type="SUPFAM" id="SSF55781">
    <property type="entry name" value="GAF domain-like"/>
    <property type="match status" value="1"/>
</dbReference>
<evidence type="ECO:0000259" key="2">
    <source>
        <dbReference type="PROSITE" id="PS50112"/>
    </source>
</evidence>
<dbReference type="PROSITE" id="PS50112">
    <property type="entry name" value="PAS"/>
    <property type="match status" value="1"/>
</dbReference>
<dbReference type="Proteomes" id="UP000317881">
    <property type="component" value="Unassembled WGS sequence"/>
</dbReference>
<dbReference type="InterPro" id="IPR013656">
    <property type="entry name" value="PAS_4"/>
</dbReference>
<dbReference type="CDD" id="cd00130">
    <property type="entry name" value="PAS"/>
    <property type="match status" value="1"/>
</dbReference>
<dbReference type="InterPro" id="IPR000014">
    <property type="entry name" value="PAS"/>
</dbReference>
<keyword evidence="1" id="KW-0378">Hydrolase</keyword>
<dbReference type="SMART" id="SM00091">
    <property type="entry name" value="PAS"/>
    <property type="match status" value="2"/>
</dbReference>
<dbReference type="EMBL" id="BJND01000042">
    <property type="protein sequence ID" value="GEC07719.1"/>
    <property type="molecule type" value="Genomic_DNA"/>
</dbReference>
<dbReference type="FunFam" id="3.30.565.10:FF:000028">
    <property type="entry name" value="PAS sensor protein"/>
    <property type="match status" value="1"/>
</dbReference>
<dbReference type="InterPro" id="IPR036457">
    <property type="entry name" value="PPM-type-like_dom_sf"/>
</dbReference>
<dbReference type="InterPro" id="IPR013767">
    <property type="entry name" value="PAS_fold"/>
</dbReference>
<reference evidence="3 4" key="1">
    <citation type="submission" date="2019-06" db="EMBL/GenBank/DDBJ databases">
        <title>Whole genome shotgun sequence of Streptomyces spinoverrucosus NBRC 14228.</title>
        <authorList>
            <person name="Hosoyama A."/>
            <person name="Uohara A."/>
            <person name="Ohji S."/>
            <person name="Ichikawa N."/>
        </authorList>
    </citation>
    <scope>NUCLEOTIDE SEQUENCE [LARGE SCALE GENOMIC DNA]</scope>
    <source>
        <strain evidence="3 4">NBRC 14228</strain>
    </source>
</reference>
<dbReference type="Pfam" id="PF01590">
    <property type="entry name" value="GAF"/>
    <property type="match status" value="1"/>
</dbReference>
<dbReference type="NCBIfam" id="TIGR00229">
    <property type="entry name" value="sensory_box"/>
    <property type="match status" value="1"/>
</dbReference>
<keyword evidence="4" id="KW-1185">Reference proteome</keyword>
<dbReference type="SMART" id="SM00331">
    <property type="entry name" value="PP2C_SIG"/>
    <property type="match status" value="1"/>
</dbReference>
<dbReference type="Pfam" id="PF08448">
    <property type="entry name" value="PAS_4"/>
    <property type="match status" value="1"/>
</dbReference>
<evidence type="ECO:0000313" key="3">
    <source>
        <dbReference type="EMBL" id="GEC07719.1"/>
    </source>
</evidence>
<dbReference type="InterPro" id="IPR003594">
    <property type="entry name" value="HATPase_dom"/>
</dbReference>
<dbReference type="Gene3D" id="3.30.565.10">
    <property type="entry name" value="Histidine kinase-like ATPase, C-terminal domain"/>
    <property type="match status" value="1"/>
</dbReference>
<dbReference type="Gene3D" id="3.30.450.20">
    <property type="entry name" value="PAS domain"/>
    <property type="match status" value="2"/>
</dbReference>
<name>A0A4Y3VPU3_9ACTN</name>
<dbReference type="PANTHER" id="PTHR43156">
    <property type="entry name" value="STAGE II SPORULATION PROTEIN E-RELATED"/>
    <property type="match status" value="1"/>
</dbReference>
<dbReference type="SMART" id="SM00065">
    <property type="entry name" value="GAF"/>
    <property type="match status" value="1"/>
</dbReference>
<accession>A0A4Y3VPU3</accession>
<proteinExistence type="predicted"/>
<dbReference type="FunFam" id="3.30.450.40:FF:000035">
    <property type="entry name" value="PAS sensor protein"/>
    <property type="match status" value="1"/>
</dbReference>
<dbReference type="InterPro" id="IPR029016">
    <property type="entry name" value="GAF-like_dom_sf"/>
</dbReference>
<dbReference type="AlphaFoldDB" id="A0A4Y3VPU3"/>
<dbReference type="InterPro" id="IPR052016">
    <property type="entry name" value="Bact_Sigma-Reg"/>
</dbReference>
<dbReference type="Pfam" id="PF13581">
    <property type="entry name" value="HATPase_c_2"/>
    <property type="match status" value="1"/>
</dbReference>
<protein>
    <recommendedName>
        <fullName evidence="2">PAS domain-containing protein</fullName>
    </recommendedName>
</protein>
<dbReference type="Gene3D" id="3.60.40.10">
    <property type="entry name" value="PPM-type phosphatase domain"/>
    <property type="match status" value="1"/>
</dbReference>
<sequence length="792" mass="84796">MSARPRDAALVLDERGTVAQWSPEAERLLGYSAEEALGRHVTMFLDQPLGDMESAGQITARHRDGRRVAVDAAISPLPRPGGDWNWSVRLITASDTVQEEIDAALLRALLTDSPLGVQVVDGDLRLVRLNLSGPGVRGVVGTEAIGRHIRDIAPGLIDEGVEQKIRHVVGSGQPLSFLHSGRPPADSAHDHDYLVTLLPLRDSVGRGIGALVASQDVTEQERARARLDFLAQAGTRIGTTLDVLTTAKELAAAAVPAIADIATVDVLDGVLHGEASPPGPVSKQSRLRRAAFMSARVLGALPAYDTGELVEYLFPSHIAGLTGTRPILVPHLQSGEMPADDRRTPRIRAHTAHSLMVVPLAARGVVLGLASFYRAREPDPYGEEDLFLTSELCARAAVCIDNARQYTRERNAAQSLQRALLPRSAPPQSAVEVAWRHESAYSPGDWFDVIPLSGARVALVVGCMAGQGIDAAAAMGQLRMAINTLAAQDLAPDELLGQLHDLVMGFSDEPADDPRTASARNHMQGATCLYAVYDPVSRRCTLARAGHPSVVVVSPQGKVDIPDIPEGPPLGTQHPPYRTAGMELPEGSTLALFTSSRTPADTSDRSPAAHMLYQILSSNPYRTLGDSCDAFIRAYEPTTGEGFLLLLARTRALSADRVATWTLPPDPAVVTTARTLSLRQLANWGLDDLDFTTELIVSELVTNAIRYGAGPVGLRLIRDRGLICEVSDGSSTAPHLRYAYETDEGGRGLFLIAQLAHRWGTRYSARGKTIWTEQTIPCVGTVGPGGGSGDCF</sequence>
<evidence type="ECO:0000256" key="1">
    <source>
        <dbReference type="ARBA" id="ARBA00022801"/>
    </source>
</evidence>
<organism evidence="3 4">
    <name type="scientific">Streptomyces spinoverrucosus</name>
    <dbReference type="NCBI Taxonomy" id="284043"/>
    <lineage>
        <taxon>Bacteria</taxon>
        <taxon>Bacillati</taxon>
        <taxon>Actinomycetota</taxon>
        <taxon>Actinomycetes</taxon>
        <taxon>Kitasatosporales</taxon>
        <taxon>Streptomycetaceae</taxon>
        <taxon>Streptomyces</taxon>
    </lineage>
</organism>
<dbReference type="GO" id="GO:0016791">
    <property type="term" value="F:phosphatase activity"/>
    <property type="evidence" value="ECO:0007669"/>
    <property type="project" value="TreeGrafter"/>
</dbReference>
<evidence type="ECO:0000313" key="4">
    <source>
        <dbReference type="Proteomes" id="UP000317881"/>
    </source>
</evidence>
<dbReference type="SUPFAM" id="SSF55874">
    <property type="entry name" value="ATPase domain of HSP90 chaperone/DNA topoisomerase II/histidine kinase"/>
    <property type="match status" value="1"/>
</dbReference>
<dbReference type="PANTHER" id="PTHR43156:SF2">
    <property type="entry name" value="STAGE II SPORULATION PROTEIN E"/>
    <property type="match status" value="1"/>
</dbReference>
<dbReference type="GO" id="GO:0006355">
    <property type="term" value="P:regulation of DNA-templated transcription"/>
    <property type="evidence" value="ECO:0007669"/>
    <property type="project" value="InterPro"/>
</dbReference>
<dbReference type="Pfam" id="PF07228">
    <property type="entry name" value="SpoIIE"/>
    <property type="match status" value="1"/>
</dbReference>
<comment type="caution">
    <text evidence="3">The sequence shown here is derived from an EMBL/GenBank/DDBJ whole genome shotgun (WGS) entry which is preliminary data.</text>
</comment>
<dbReference type="InterPro" id="IPR003018">
    <property type="entry name" value="GAF"/>
</dbReference>
<dbReference type="InterPro" id="IPR001932">
    <property type="entry name" value="PPM-type_phosphatase-like_dom"/>
</dbReference>